<keyword evidence="3" id="KW-1185">Reference proteome</keyword>
<keyword evidence="1" id="KW-0812">Transmembrane</keyword>
<feature type="transmembrane region" description="Helical" evidence="1">
    <location>
        <begin position="35"/>
        <end position="59"/>
    </location>
</feature>
<accession>A0A931N067</accession>
<gene>
    <name evidence="2" type="ORF">I5731_11585</name>
</gene>
<dbReference type="RefSeq" id="WP_197311531.1">
    <property type="nucleotide sequence ID" value="NZ_JADZLT010000050.1"/>
</dbReference>
<reference evidence="2" key="1">
    <citation type="submission" date="2020-12" db="EMBL/GenBank/DDBJ databases">
        <title>Methylobrevis albus sp. nov., isolated from fresh water lack sediment.</title>
        <authorList>
            <person name="Zou Q."/>
        </authorList>
    </citation>
    <scope>NUCLEOTIDE SEQUENCE</scope>
    <source>
        <strain evidence="2">L22</strain>
    </source>
</reference>
<dbReference type="Pfam" id="PF03083">
    <property type="entry name" value="MtN3_slv"/>
    <property type="match status" value="1"/>
</dbReference>
<sequence length="87" mass="9008">MDTVALSAVIGSAAALITTLCWLPQAFKIVRERNASSISAPAYGALAFGVALWLVYGLMIGEVPVIAANAVTLLLVLVILGLKVRLG</sequence>
<organism evidence="2 3">
    <name type="scientific">Methylobrevis albus</name>
    <dbReference type="NCBI Taxonomy" id="2793297"/>
    <lineage>
        <taxon>Bacteria</taxon>
        <taxon>Pseudomonadati</taxon>
        <taxon>Pseudomonadota</taxon>
        <taxon>Alphaproteobacteria</taxon>
        <taxon>Hyphomicrobiales</taxon>
        <taxon>Pleomorphomonadaceae</taxon>
        <taxon>Methylobrevis</taxon>
    </lineage>
</organism>
<dbReference type="NCBIfam" id="NF037968">
    <property type="entry name" value="SemiSWEET_2"/>
    <property type="match status" value="1"/>
</dbReference>
<comment type="caution">
    <text evidence="2">The sequence shown here is derived from an EMBL/GenBank/DDBJ whole genome shotgun (WGS) entry which is preliminary data.</text>
</comment>
<evidence type="ECO:0000256" key="1">
    <source>
        <dbReference type="SAM" id="Phobius"/>
    </source>
</evidence>
<dbReference type="InterPro" id="IPR047662">
    <property type="entry name" value="SemiSWEET"/>
</dbReference>
<dbReference type="Gene3D" id="1.20.1280.290">
    <property type="match status" value="1"/>
</dbReference>
<keyword evidence="1" id="KW-0472">Membrane</keyword>
<dbReference type="InterPro" id="IPR004316">
    <property type="entry name" value="SWEET_rpt"/>
</dbReference>
<dbReference type="GO" id="GO:0051119">
    <property type="term" value="F:sugar transmembrane transporter activity"/>
    <property type="evidence" value="ECO:0007669"/>
    <property type="project" value="InterPro"/>
</dbReference>
<dbReference type="AlphaFoldDB" id="A0A931N067"/>
<dbReference type="Proteomes" id="UP000631694">
    <property type="component" value="Unassembled WGS sequence"/>
</dbReference>
<keyword evidence="1" id="KW-1133">Transmembrane helix</keyword>
<proteinExistence type="predicted"/>
<evidence type="ECO:0000313" key="3">
    <source>
        <dbReference type="Proteomes" id="UP000631694"/>
    </source>
</evidence>
<feature type="transmembrane region" description="Helical" evidence="1">
    <location>
        <begin position="65"/>
        <end position="82"/>
    </location>
</feature>
<name>A0A931N067_9HYPH</name>
<evidence type="ECO:0000313" key="2">
    <source>
        <dbReference type="EMBL" id="MBH0238466.1"/>
    </source>
</evidence>
<feature type="transmembrane region" description="Helical" evidence="1">
    <location>
        <begin position="6"/>
        <end position="23"/>
    </location>
</feature>
<protein>
    <submittedName>
        <fullName evidence="2">SemiSWEET transporter</fullName>
    </submittedName>
</protein>
<dbReference type="EMBL" id="JADZLT010000050">
    <property type="protein sequence ID" value="MBH0238466.1"/>
    <property type="molecule type" value="Genomic_DNA"/>
</dbReference>
<dbReference type="GO" id="GO:0016020">
    <property type="term" value="C:membrane"/>
    <property type="evidence" value="ECO:0007669"/>
    <property type="project" value="InterPro"/>
</dbReference>